<feature type="repeat" description="PPR" evidence="3">
    <location>
        <begin position="43"/>
        <end position="77"/>
    </location>
</feature>
<reference evidence="5" key="1">
    <citation type="submission" date="2014-09" db="EMBL/GenBank/DDBJ databases">
        <authorList>
            <person name="Mudge J."/>
            <person name="Ramaraj T."/>
            <person name="Lindquist I.E."/>
            <person name="Bharti A.K."/>
            <person name="Sundararajan A."/>
            <person name="Cameron C.T."/>
            <person name="Woodward J.E."/>
            <person name="May G.D."/>
            <person name="Brubaker C."/>
            <person name="Broadhvest J."/>
            <person name="Wilkins T.A."/>
        </authorList>
    </citation>
    <scope>NUCLEOTIDE SEQUENCE</scope>
    <source>
        <strain evidence="5">cv. AKA8401</strain>
    </source>
</reference>
<comment type="similarity">
    <text evidence="1">Belongs to the PPR family. P subfamily.</text>
</comment>
<proteinExistence type="inferred from homology"/>
<evidence type="ECO:0000313" key="5">
    <source>
        <dbReference type="Proteomes" id="UP000032142"/>
    </source>
</evidence>
<dbReference type="PANTHER" id="PTHR46128:SF251">
    <property type="entry name" value="PENTACOTRIPEPTIDE-REPEAT REGION OF PRORP DOMAIN-CONTAINING PROTEIN"/>
    <property type="match status" value="1"/>
</dbReference>
<dbReference type="InterPro" id="IPR050872">
    <property type="entry name" value="PPR_P_subfamily"/>
</dbReference>
<keyword evidence="5" id="KW-1185">Reference proteome</keyword>
<organism evidence="4 5">
    <name type="scientific">Gossypium arboreum</name>
    <name type="common">Tree cotton</name>
    <name type="synonym">Gossypium nanking</name>
    <dbReference type="NCBI Taxonomy" id="29729"/>
    <lineage>
        <taxon>Eukaryota</taxon>
        <taxon>Viridiplantae</taxon>
        <taxon>Streptophyta</taxon>
        <taxon>Embryophyta</taxon>
        <taxon>Tracheophyta</taxon>
        <taxon>Spermatophyta</taxon>
        <taxon>Magnoliopsida</taxon>
        <taxon>eudicotyledons</taxon>
        <taxon>Gunneridae</taxon>
        <taxon>Pentapetalae</taxon>
        <taxon>rosids</taxon>
        <taxon>malvids</taxon>
        <taxon>Malvales</taxon>
        <taxon>Malvaceae</taxon>
        <taxon>Malvoideae</taxon>
        <taxon>Gossypium</taxon>
    </lineage>
</organism>
<sequence>MDQKGLSPDSYSYAALCGGLLKIGKVGDACELLLDIFSSGTADVVVYNIYFQCLCQEKKSREALSQLKRKMKVGFKPNNVSYNTILSGFCKEKNINEALELLYHFEWDVNGPDAVTFNAILSTACRLGNSAIIQRILYPMSQAVSNGSMKRFPKVAKVLDWVIIEEGKSLLSGASIFFPSRASHAKHLKWRVGIRPGHKTAEAELPTQIRGLIWDWIGLA</sequence>
<dbReference type="InterPro" id="IPR011990">
    <property type="entry name" value="TPR-like_helical_dom_sf"/>
</dbReference>
<protein>
    <submittedName>
        <fullName evidence="4">Uncharacterized protein</fullName>
    </submittedName>
</protein>
<dbReference type="NCBIfam" id="TIGR00756">
    <property type="entry name" value="PPR"/>
    <property type="match status" value="1"/>
</dbReference>
<dbReference type="PROSITE" id="PS51375">
    <property type="entry name" value="PPR"/>
    <property type="match status" value="2"/>
</dbReference>
<dbReference type="Gene3D" id="1.25.40.10">
    <property type="entry name" value="Tetratricopeptide repeat domain"/>
    <property type="match status" value="1"/>
</dbReference>
<evidence type="ECO:0000256" key="2">
    <source>
        <dbReference type="ARBA" id="ARBA00022737"/>
    </source>
</evidence>
<name>A0A0B0N9E1_GOSAR</name>
<dbReference type="PANTHER" id="PTHR46128">
    <property type="entry name" value="MITOCHONDRIAL GROUP I INTRON SPLICING FACTOR CCM1"/>
    <property type="match status" value="1"/>
</dbReference>
<dbReference type="Pfam" id="PF13041">
    <property type="entry name" value="PPR_2"/>
    <property type="match status" value="1"/>
</dbReference>
<gene>
    <name evidence="4" type="ORF">F383_14392</name>
</gene>
<feature type="repeat" description="PPR" evidence="3">
    <location>
        <begin position="78"/>
        <end position="112"/>
    </location>
</feature>
<evidence type="ECO:0000256" key="3">
    <source>
        <dbReference type="PROSITE-ProRule" id="PRU00708"/>
    </source>
</evidence>
<dbReference type="InterPro" id="IPR002885">
    <property type="entry name" value="PPR_rpt"/>
</dbReference>
<evidence type="ECO:0000256" key="1">
    <source>
        <dbReference type="ARBA" id="ARBA00007626"/>
    </source>
</evidence>
<evidence type="ECO:0000313" key="4">
    <source>
        <dbReference type="EMBL" id="KHG11158.1"/>
    </source>
</evidence>
<dbReference type="AlphaFoldDB" id="A0A0B0N9E1"/>
<accession>A0A0B0N9E1</accession>
<dbReference type="EMBL" id="KN395342">
    <property type="protein sequence ID" value="KHG11158.1"/>
    <property type="molecule type" value="Genomic_DNA"/>
</dbReference>
<dbReference type="Proteomes" id="UP000032142">
    <property type="component" value="Unassembled WGS sequence"/>
</dbReference>
<keyword evidence="2" id="KW-0677">Repeat</keyword>